<dbReference type="SUPFAM" id="SSF82771">
    <property type="entry name" value="GIY-YIG endonuclease"/>
    <property type="match status" value="1"/>
</dbReference>
<reference evidence="3 4" key="1">
    <citation type="submission" date="2019-02" db="EMBL/GenBank/DDBJ databases">
        <title>Prokaryotic population dynamics and viral predation in marine succession experiment using metagenomics: the confinement effect.</title>
        <authorList>
            <person name="Haro-Moreno J.M."/>
            <person name="Rodriguez-Valera F."/>
            <person name="Lopez-Perez M."/>
        </authorList>
    </citation>
    <scope>NUCLEOTIDE SEQUENCE [LARGE SCALE GENOMIC DNA]</scope>
    <source>
        <strain evidence="3">MED-G170</strain>
    </source>
</reference>
<proteinExistence type="inferred from homology"/>
<dbReference type="Gene3D" id="3.40.1440.10">
    <property type="entry name" value="GIY-YIG endonuclease"/>
    <property type="match status" value="1"/>
</dbReference>
<dbReference type="InterPro" id="IPR035901">
    <property type="entry name" value="GIY-YIG_endonuc_sf"/>
</dbReference>
<evidence type="ECO:0000313" key="3">
    <source>
        <dbReference type="EMBL" id="RZO19194.1"/>
    </source>
</evidence>
<dbReference type="Proteomes" id="UP000315889">
    <property type="component" value="Unassembled WGS sequence"/>
</dbReference>
<dbReference type="AlphaFoldDB" id="A0A520MDC2"/>
<dbReference type="PROSITE" id="PS50164">
    <property type="entry name" value="GIY_YIG"/>
    <property type="match status" value="1"/>
</dbReference>
<dbReference type="PANTHER" id="PTHR34477">
    <property type="entry name" value="UPF0213 PROTEIN YHBQ"/>
    <property type="match status" value="1"/>
</dbReference>
<sequence length="85" mass="9848">MNSSEWYVYIVRASDQTLYTGITTDLDRRLAEHQSGKGGAKYFRGRDALEMVFTESKHTRSTASKREAEIKKLTRYQKLSLIENN</sequence>
<dbReference type="CDD" id="cd10456">
    <property type="entry name" value="GIY-YIG_UPF0213"/>
    <property type="match status" value="1"/>
</dbReference>
<accession>A0A520MDC2</accession>
<organism evidence="3 4">
    <name type="scientific">SAR92 clade bacterium</name>
    <dbReference type="NCBI Taxonomy" id="2315479"/>
    <lineage>
        <taxon>Bacteria</taxon>
        <taxon>Pseudomonadati</taxon>
        <taxon>Pseudomonadota</taxon>
        <taxon>Gammaproteobacteria</taxon>
        <taxon>Cellvibrionales</taxon>
        <taxon>Porticoccaceae</taxon>
        <taxon>SAR92 clade</taxon>
    </lineage>
</organism>
<feature type="domain" description="GIY-YIG" evidence="2">
    <location>
        <begin position="4"/>
        <end position="82"/>
    </location>
</feature>
<evidence type="ECO:0000259" key="2">
    <source>
        <dbReference type="PROSITE" id="PS50164"/>
    </source>
</evidence>
<dbReference type="InterPro" id="IPR000305">
    <property type="entry name" value="GIY-YIG_endonuc"/>
</dbReference>
<name>A0A520MDC2_9GAMM</name>
<dbReference type="EMBL" id="SHBP01000016">
    <property type="protein sequence ID" value="RZO19194.1"/>
    <property type="molecule type" value="Genomic_DNA"/>
</dbReference>
<protein>
    <submittedName>
        <fullName evidence="3">GIY-YIG nuclease family protein</fullName>
    </submittedName>
</protein>
<evidence type="ECO:0000256" key="1">
    <source>
        <dbReference type="ARBA" id="ARBA00007435"/>
    </source>
</evidence>
<dbReference type="InterPro" id="IPR050190">
    <property type="entry name" value="UPF0213_domain"/>
</dbReference>
<dbReference type="PANTHER" id="PTHR34477:SF1">
    <property type="entry name" value="UPF0213 PROTEIN YHBQ"/>
    <property type="match status" value="1"/>
</dbReference>
<comment type="similarity">
    <text evidence="1">Belongs to the UPF0213 family.</text>
</comment>
<dbReference type="SMART" id="SM00465">
    <property type="entry name" value="GIYc"/>
    <property type="match status" value="1"/>
</dbReference>
<comment type="caution">
    <text evidence="3">The sequence shown here is derived from an EMBL/GenBank/DDBJ whole genome shotgun (WGS) entry which is preliminary data.</text>
</comment>
<dbReference type="Pfam" id="PF01541">
    <property type="entry name" value="GIY-YIG"/>
    <property type="match status" value="1"/>
</dbReference>
<gene>
    <name evidence="3" type="ORF">EVB03_08685</name>
</gene>
<evidence type="ECO:0000313" key="4">
    <source>
        <dbReference type="Proteomes" id="UP000315889"/>
    </source>
</evidence>